<name>A0ACD3Z361_FUSSC</name>
<accession>A0ACD3Z361</accession>
<dbReference type="EMBL" id="CP090034">
    <property type="protein sequence ID" value="UPK95694.1"/>
    <property type="molecule type" value="Genomic_DNA"/>
</dbReference>
<sequence>MAVITEEDEIHANTQSRHSSLQDGEQTSPDSPPPEPPQTQRSKLENTVITTSLLAALFLAALDVTIVATAIPTISEDLHSSTGYVWIGASYVLANAACAPTWGTLSDIWGRKSILLATLIIFWVGSLLCGAAVNMTMLIVGRAVQGIGGGGVNTLVNICIGDLFSVRERGFYYGLVGAVWGVSSALGPVIGGVFAYRASWRWCFYINLPISGVGIVVLYFALKLHNPRTPMVDGLKALDWLGSLTVIGGTVLLLLGLELGGVIFPWNSATTICLIIFGILIACLFVLVEAKHAKYPIVPLRLFSDRSNIGAFATCFCHALIALSASYWLPLYFQGVITASSLMSGVYILPYLLATCIMSAASGFIIRLTGNYFYVISAGMAIATVGFGLFVDLPPNKEFTKIILYQLVAGIGVGPNYQSPLIALQNNVEPHDIGSATSTYGFIRQLASAISIVIGGVVFNNKMQVQQGKLRKALGPKLAKMLSGSSASSNVFAVAELQGEKGRIARAAFLTALRTMYIMFSVFAGLGLVASLFIKQRQMSSDHQEHKTGLQSLEKSRNGEKQ</sequence>
<proteinExistence type="predicted"/>
<organism evidence="1 2">
    <name type="scientific">Fusarium solani subsp. cucurbitae</name>
    <name type="common">Neocosmosporum cucurbitae</name>
    <dbReference type="NCBI Taxonomy" id="2747967"/>
    <lineage>
        <taxon>Eukaryota</taxon>
        <taxon>Fungi</taxon>
        <taxon>Dikarya</taxon>
        <taxon>Ascomycota</taxon>
        <taxon>Pezizomycotina</taxon>
        <taxon>Sordariomycetes</taxon>
        <taxon>Hypocreomycetidae</taxon>
        <taxon>Hypocreales</taxon>
        <taxon>Nectriaceae</taxon>
        <taxon>Fusarium</taxon>
        <taxon>Fusarium solani species complex</taxon>
    </lineage>
</organism>
<gene>
    <name evidence="1" type="ORF">LCI18_006629</name>
</gene>
<protein>
    <submittedName>
        <fullName evidence="1">Uncharacterized protein</fullName>
    </submittedName>
</protein>
<evidence type="ECO:0000313" key="2">
    <source>
        <dbReference type="Proteomes" id="UP000830768"/>
    </source>
</evidence>
<keyword evidence="2" id="KW-1185">Reference proteome</keyword>
<evidence type="ECO:0000313" key="1">
    <source>
        <dbReference type="EMBL" id="UPK95694.1"/>
    </source>
</evidence>
<reference evidence="1" key="1">
    <citation type="submission" date="2021-11" db="EMBL/GenBank/DDBJ databases">
        <title>Fusarium solani-melongenae Genome sequencing and assembly.</title>
        <authorList>
            <person name="Xie S."/>
            <person name="Huang L."/>
            <person name="Zhang X."/>
        </authorList>
    </citation>
    <scope>NUCLEOTIDE SEQUENCE</scope>
    <source>
        <strain evidence="1">CRI 24-3</strain>
    </source>
</reference>
<dbReference type="Proteomes" id="UP000830768">
    <property type="component" value="Chromosome 5"/>
</dbReference>